<evidence type="ECO:0000313" key="2">
    <source>
        <dbReference type="EMBL" id="AOO79332.1"/>
    </source>
</evidence>
<organism evidence="2 3">
    <name type="scientific">Bosea vaviloviae</name>
    <dbReference type="NCBI Taxonomy" id="1526658"/>
    <lineage>
        <taxon>Bacteria</taxon>
        <taxon>Pseudomonadati</taxon>
        <taxon>Pseudomonadota</taxon>
        <taxon>Alphaproteobacteria</taxon>
        <taxon>Hyphomicrobiales</taxon>
        <taxon>Boseaceae</taxon>
        <taxon>Bosea</taxon>
    </lineage>
</organism>
<protein>
    <recommendedName>
        <fullName evidence="4">BrnA antitoxin family protein</fullName>
    </recommendedName>
</protein>
<evidence type="ECO:0008006" key="4">
    <source>
        <dbReference type="Google" id="ProtNLM"/>
    </source>
</evidence>
<proteinExistence type="predicted"/>
<dbReference type="Proteomes" id="UP000094969">
    <property type="component" value="Chromosome"/>
</dbReference>
<dbReference type="Pfam" id="PF14384">
    <property type="entry name" value="BrnA_antitoxin"/>
    <property type="match status" value="1"/>
</dbReference>
<sequence>MSRKIVFDDDNPEWTEEDFRTARPASELPPEILAAFPNTKQRGPQAAPTKVQVTLRLDRDVIERFRKTGKGWQTRINEALKKAV</sequence>
<name>A0A1D7TW31_9HYPH</name>
<accession>A0A1D7TW31</accession>
<dbReference type="InterPro" id="IPR025528">
    <property type="entry name" value="BrnA_antitoxin"/>
</dbReference>
<dbReference type="STRING" id="1526658.BHK69_01395"/>
<dbReference type="EMBL" id="CP017147">
    <property type="protein sequence ID" value="AOO79332.1"/>
    <property type="molecule type" value="Genomic_DNA"/>
</dbReference>
<reference evidence="2 3" key="1">
    <citation type="journal article" date="2015" name="Antonie Van Leeuwenhoek">
        <title>Bosea vaviloviae sp. nov., a new species of slow-growing rhizobia isolated from nodules of the relict species Vavilovia formosa (Stev.) Fed.</title>
        <authorList>
            <person name="Safronova V.I."/>
            <person name="Kuznetsova I.G."/>
            <person name="Sazanova A.L."/>
            <person name="Kimeklis A.K."/>
            <person name="Belimov A.A."/>
            <person name="Andronov E.E."/>
            <person name="Pinaev A.G."/>
            <person name="Chizhevskaya E.P."/>
            <person name="Pukhaev A.R."/>
            <person name="Popov K.P."/>
            <person name="Willems A."/>
            <person name="Tikhonovich I.A."/>
        </authorList>
    </citation>
    <scope>NUCLEOTIDE SEQUENCE [LARGE SCALE GENOMIC DNA]</scope>
    <source>
        <strain evidence="2 3">Vaf18</strain>
    </source>
</reference>
<dbReference type="KEGG" id="bvv:BHK69_01395"/>
<evidence type="ECO:0000256" key="1">
    <source>
        <dbReference type="SAM" id="MobiDB-lite"/>
    </source>
</evidence>
<dbReference type="AlphaFoldDB" id="A0A1D7TW31"/>
<keyword evidence="3" id="KW-1185">Reference proteome</keyword>
<gene>
    <name evidence="2" type="ORF">BHK69_01395</name>
</gene>
<dbReference type="RefSeq" id="WP_069688555.1">
    <property type="nucleotide sequence ID" value="NZ_CP017147.1"/>
</dbReference>
<evidence type="ECO:0000313" key="3">
    <source>
        <dbReference type="Proteomes" id="UP000094969"/>
    </source>
</evidence>
<feature type="region of interest" description="Disordered" evidence="1">
    <location>
        <begin position="1"/>
        <end position="28"/>
    </location>
</feature>
<dbReference type="OrthoDB" id="361944at2"/>